<protein>
    <submittedName>
        <fullName evidence="1">Uncharacterized protein</fullName>
    </submittedName>
</protein>
<evidence type="ECO:0000313" key="1">
    <source>
        <dbReference type="EMBL" id="TFE43591.1"/>
    </source>
</evidence>
<name>A0A4Y8N1T1_9BURK</name>
<dbReference type="AlphaFoldDB" id="A0A4Y8N1T1"/>
<comment type="caution">
    <text evidence="1">The sequence shown here is derived from an EMBL/GenBank/DDBJ whole genome shotgun (WGS) entry which is preliminary data.</text>
</comment>
<dbReference type="Proteomes" id="UP000297385">
    <property type="component" value="Unassembled WGS sequence"/>
</dbReference>
<proteinExistence type="predicted"/>
<dbReference type="EMBL" id="SNVI01000001">
    <property type="protein sequence ID" value="TFE43591.1"/>
    <property type="molecule type" value="Genomic_DNA"/>
</dbReference>
<reference evidence="1 2" key="1">
    <citation type="submission" date="2019-03" db="EMBL/GenBank/DDBJ databases">
        <title>Complete Genome Sequence of Paraburkholderia dipogonis ICMP 19430T, a Nitrogen-fixing Symbiont of the South African Invasive Legume Dipogon lignosus in New Zealand.</title>
        <authorList>
            <person name="De Meyer S.E."/>
        </authorList>
    </citation>
    <scope>NUCLEOTIDE SEQUENCE [LARGE SCALE GENOMIC DNA]</scope>
    <source>
        <strain evidence="1 2">ICMP 19430</strain>
    </source>
</reference>
<organism evidence="1 2">
    <name type="scientific">Paraburkholderia dipogonis</name>
    <dbReference type="NCBI Taxonomy" id="1211383"/>
    <lineage>
        <taxon>Bacteria</taxon>
        <taxon>Pseudomonadati</taxon>
        <taxon>Pseudomonadota</taxon>
        <taxon>Betaproteobacteria</taxon>
        <taxon>Burkholderiales</taxon>
        <taxon>Burkholderiaceae</taxon>
        <taxon>Paraburkholderia</taxon>
    </lineage>
</organism>
<evidence type="ECO:0000313" key="2">
    <source>
        <dbReference type="Proteomes" id="UP000297385"/>
    </source>
</evidence>
<sequence length="79" mass="9174">MLRAWDHTKLRVDGWTTDTPDMDDEIVTTTGRRYRILDAIWRNGRVRHLVVVVLPPDAAVIGRQFSWCWTPRSKRASPG</sequence>
<accession>A0A4Y8N1T1</accession>
<gene>
    <name evidence="1" type="ORF">E2553_00200</name>
</gene>